<sequence length="51" mass="5252">MGNTSGEGPKLVSQSLVLSQLGFSWLLPLCVVGLFPVCTGVVSSELCPPTC</sequence>
<evidence type="ECO:0000313" key="3">
    <source>
        <dbReference type="Proteomes" id="UP001610335"/>
    </source>
</evidence>
<dbReference type="Proteomes" id="UP001610335">
    <property type="component" value="Unassembled WGS sequence"/>
</dbReference>
<keyword evidence="1" id="KW-0812">Transmembrane</keyword>
<keyword evidence="1" id="KW-1133">Transmembrane helix</keyword>
<feature type="transmembrane region" description="Helical" evidence="1">
    <location>
        <begin position="21"/>
        <end position="42"/>
    </location>
</feature>
<protein>
    <submittedName>
        <fullName evidence="2">Uncharacterized protein</fullName>
    </submittedName>
</protein>
<keyword evidence="3" id="KW-1185">Reference proteome</keyword>
<dbReference type="EMBL" id="JBFXLS010000239">
    <property type="protein sequence ID" value="KAL2811550.1"/>
    <property type="molecule type" value="Genomic_DNA"/>
</dbReference>
<accession>A0ABR4H7Y0</accession>
<evidence type="ECO:0000313" key="2">
    <source>
        <dbReference type="EMBL" id="KAL2811550.1"/>
    </source>
</evidence>
<reference evidence="2 3" key="1">
    <citation type="submission" date="2024-07" db="EMBL/GenBank/DDBJ databases">
        <title>Section-level genome sequencing and comparative genomics of Aspergillus sections Usti and Cavernicolus.</title>
        <authorList>
            <consortium name="Lawrence Berkeley National Laboratory"/>
            <person name="Nybo J.L."/>
            <person name="Vesth T.C."/>
            <person name="Theobald S."/>
            <person name="Frisvad J.C."/>
            <person name="Larsen T.O."/>
            <person name="Kjaerboelling I."/>
            <person name="Rothschild-Mancinelli K."/>
            <person name="Lyhne E.K."/>
            <person name="Kogle M.E."/>
            <person name="Barry K."/>
            <person name="Clum A."/>
            <person name="Na H."/>
            <person name="Ledsgaard L."/>
            <person name="Lin J."/>
            <person name="Lipzen A."/>
            <person name="Kuo A."/>
            <person name="Riley R."/>
            <person name="Mondo S."/>
            <person name="LaButti K."/>
            <person name="Haridas S."/>
            <person name="Pangalinan J."/>
            <person name="Salamov A.A."/>
            <person name="Simmons B.A."/>
            <person name="Magnuson J.K."/>
            <person name="Chen J."/>
            <person name="Drula E."/>
            <person name="Henrissat B."/>
            <person name="Wiebenga A."/>
            <person name="Lubbers R.J."/>
            <person name="Gomes A.C."/>
            <person name="Makela M.R."/>
            <person name="Stajich J."/>
            <person name="Grigoriev I.V."/>
            <person name="Mortensen U.H."/>
            <person name="De vries R.P."/>
            <person name="Baker S.E."/>
            <person name="Andersen M.R."/>
        </authorList>
    </citation>
    <scope>NUCLEOTIDE SEQUENCE [LARGE SCALE GENOMIC DNA]</scope>
    <source>
        <strain evidence="2 3">CBS 600.67</strain>
    </source>
</reference>
<keyword evidence="1" id="KW-0472">Membrane</keyword>
<gene>
    <name evidence="2" type="ORF">BDW59DRAFT_155523</name>
</gene>
<evidence type="ECO:0000256" key="1">
    <source>
        <dbReference type="SAM" id="Phobius"/>
    </source>
</evidence>
<organism evidence="2 3">
    <name type="scientific">Aspergillus cavernicola</name>
    <dbReference type="NCBI Taxonomy" id="176166"/>
    <lineage>
        <taxon>Eukaryota</taxon>
        <taxon>Fungi</taxon>
        <taxon>Dikarya</taxon>
        <taxon>Ascomycota</taxon>
        <taxon>Pezizomycotina</taxon>
        <taxon>Eurotiomycetes</taxon>
        <taxon>Eurotiomycetidae</taxon>
        <taxon>Eurotiales</taxon>
        <taxon>Aspergillaceae</taxon>
        <taxon>Aspergillus</taxon>
        <taxon>Aspergillus subgen. Nidulantes</taxon>
    </lineage>
</organism>
<name>A0ABR4H7Y0_9EURO</name>
<comment type="caution">
    <text evidence="2">The sequence shown here is derived from an EMBL/GenBank/DDBJ whole genome shotgun (WGS) entry which is preliminary data.</text>
</comment>
<proteinExistence type="predicted"/>